<evidence type="ECO:0000256" key="2">
    <source>
        <dbReference type="ARBA" id="ARBA00022448"/>
    </source>
</evidence>
<keyword evidence="6 7" id="KW-0472">Membrane</keyword>
<dbReference type="SUPFAM" id="SSF116726">
    <property type="entry name" value="TrkA C-terminal domain-like"/>
    <property type="match status" value="2"/>
</dbReference>
<feature type="transmembrane region" description="Helical" evidence="7">
    <location>
        <begin position="400"/>
        <end position="433"/>
    </location>
</feature>
<evidence type="ECO:0000256" key="5">
    <source>
        <dbReference type="ARBA" id="ARBA00022989"/>
    </source>
</evidence>
<dbReference type="InterPro" id="IPR031312">
    <property type="entry name" value="Na/sul_symport_CS"/>
</dbReference>
<name>A0AB38YBX6_9GAMM</name>
<feature type="transmembrane region" description="Helical" evidence="7">
    <location>
        <begin position="172"/>
        <end position="197"/>
    </location>
</feature>
<evidence type="ECO:0000256" key="6">
    <source>
        <dbReference type="ARBA" id="ARBA00023136"/>
    </source>
</evidence>
<feature type="transmembrane region" description="Helical" evidence="7">
    <location>
        <begin position="484"/>
        <end position="517"/>
    </location>
</feature>
<dbReference type="GO" id="GO:0008324">
    <property type="term" value="F:monoatomic cation transmembrane transporter activity"/>
    <property type="evidence" value="ECO:0007669"/>
    <property type="project" value="InterPro"/>
</dbReference>
<dbReference type="PANTHER" id="PTHR43652">
    <property type="entry name" value="BASIC AMINO ACID ANTIPORTER YFCC-RELATED"/>
    <property type="match status" value="1"/>
</dbReference>
<organism evidence="9">
    <name type="scientific">Salinispirillum sp. LH 10-3-1</name>
    <dbReference type="NCBI Taxonomy" id="2952525"/>
    <lineage>
        <taxon>Bacteria</taxon>
        <taxon>Pseudomonadati</taxon>
        <taxon>Pseudomonadota</taxon>
        <taxon>Gammaproteobacteria</taxon>
        <taxon>Oceanospirillales</taxon>
        <taxon>Saccharospirillaceae</taxon>
        <taxon>Salinispirillum</taxon>
    </lineage>
</organism>
<gene>
    <name evidence="9" type="ORF">NFC81_09005</name>
</gene>
<feature type="transmembrane region" description="Helical" evidence="7">
    <location>
        <begin position="529"/>
        <end position="547"/>
    </location>
</feature>
<feature type="transmembrane region" description="Helical" evidence="7">
    <location>
        <begin position="141"/>
        <end position="160"/>
    </location>
</feature>
<dbReference type="InterPro" id="IPR006037">
    <property type="entry name" value="RCK_C"/>
</dbReference>
<feature type="domain" description="RCK C-terminal" evidence="8">
    <location>
        <begin position="204"/>
        <end position="289"/>
    </location>
</feature>
<dbReference type="GO" id="GO:0006813">
    <property type="term" value="P:potassium ion transport"/>
    <property type="evidence" value="ECO:0007669"/>
    <property type="project" value="InterPro"/>
</dbReference>
<evidence type="ECO:0000313" key="9">
    <source>
        <dbReference type="EMBL" id="WLD56868.1"/>
    </source>
</evidence>
<keyword evidence="2" id="KW-0813">Transport</keyword>
<dbReference type="GO" id="GO:0005886">
    <property type="term" value="C:plasma membrane"/>
    <property type="evidence" value="ECO:0007669"/>
    <property type="project" value="TreeGrafter"/>
</dbReference>
<evidence type="ECO:0000256" key="1">
    <source>
        <dbReference type="ARBA" id="ARBA00004141"/>
    </source>
</evidence>
<dbReference type="PROSITE" id="PS01271">
    <property type="entry name" value="NA_SULFATE"/>
    <property type="match status" value="1"/>
</dbReference>
<evidence type="ECO:0000259" key="8">
    <source>
        <dbReference type="PROSITE" id="PS51202"/>
    </source>
</evidence>
<dbReference type="Gene3D" id="3.30.70.1450">
    <property type="entry name" value="Regulator of K+ conductance, C-terminal domain"/>
    <property type="match status" value="2"/>
</dbReference>
<feature type="domain" description="RCK C-terminal" evidence="8">
    <location>
        <begin position="296"/>
        <end position="382"/>
    </location>
</feature>
<dbReference type="InterPro" id="IPR036721">
    <property type="entry name" value="RCK_C_sf"/>
</dbReference>
<dbReference type="EMBL" id="CP101717">
    <property type="protein sequence ID" value="WLD56868.1"/>
    <property type="molecule type" value="Genomic_DNA"/>
</dbReference>
<dbReference type="InterPro" id="IPR004680">
    <property type="entry name" value="Cit_transptr-like_dom"/>
</dbReference>
<protein>
    <submittedName>
        <fullName evidence="9">SLC13 family permease</fullName>
    </submittedName>
</protein>
<feature type="transmembrane region" description="Helical" evidence="7">
    <location>
        <begin position="6"/>
        <end position="21"/>
    </location>
</feature>
<feature type="transmembrane region" description="Helical" evidence="7">
    <location>
        <begin position="28"/>
        <end position="45"/>
    </location>
</feature>
<sequence>MSWQAYLTLALTLGALVSLITTRVAPHWILLAALAILSTAGVISADQALSGFSNSGMITVAAMFIIASGMYHSGAIESLVRKAMGRPTSTRSAMLRIFVPVIGLSGFLNNTPVVATMIPAIRAWSKQIGIPASKLLMPLSYAAILGGTLTLIGTSTNLVVNGQYSALTGADGFSIFAITWIGLPVALIGGLFMWLFFPRLLPDRNTTQLIDEMREFTVEVQVDPQGPLVGKTVLAAGLRHLRQLYLVEIERDGSVVTAVPSEERLRGNDTLVFAGETEAITELLRIPGIRPSMNQNGSATLAQQREERSLVEAVVGTSCTCLGQTIRDCRFHDRYGAVVLAVARNGKRLNGNLGQIKLAPGDTLLLEARPAFVSRQRYQRDFLLINDLDQQSPNHSQAKWAWLILAGVVASAALGLTSMLNAALVGAGLMILAGCCSFEQGQKSLDLSVLLTIGASFALGNAILETGLAASIAAWTVDISNGRPWLLLILTYLIVSLLTETITNNAAAVLMLPVVLAVTGEAGLNPEPFVLAIMMAASASFATPLGYQTNMMVYGPGNYRFTDFLRLGLPMNFVVGAAAVSLILWRMPLVA</sequence>
<keyword evidence="5 7" id="KW-1133">Transmembrane helix</keyword>
<dbReference type="Pfam" id="PF03600">
    <property type="entry name" value="CitMHS"/>
    <property type="match status" value="2"/>
</dbReference>
<keyword evidence="3 7" id="KW-0812">Transmembrane</keyword>
<dbReference type="AlphaFoldDB" id="A0AB38YBX6"/>
<evidence type="ECO:0000256" key="7">
    <source>
        <dbReference type="SAM" id="Phobius"/>
    </source>
</evidence>
<comment type="subcellular location">
    <subcellularLocation>
        <location evidence="1">Membrane</location>
        <topology evidence="1">Multi-pass membrane protein</topology>
    </subcellularLocation>
</comment>
<feature type="transmembrane region" description="Helical" evidence="7">
    <location>
        <begin position="57"/>
        <end position="76"/>
    </location>
</feature>
<proteinExistence type="predicted"/>
<feature type="transmembrane region" description="Helical" evidence="7">
    <location>
        <begin position="567"/>
        <end position="585"/>
    </location>
</feature>
<evidence type="ECO:0000256" key="3">
    <source>
        <dbReference type="ARBA" id="ARBA00022692"/>
    </source>
</evidence>
<dbReference type="RefSeq" id="WP_304994153.1">
    <property type="nucleotide sequence ID" value="NZ_CP101717.1"/>
</dbReference>
<feature type="transmembrane region" description="Helical" evidence="7">
    <location>
        <begin position="97"/>
        <end position="121"/>
    </location>
</feature>
<dbReference type="Pfam" id="PF02080">
    <property type="entry name" value="TrkA_C"/>
    <property type="match status" value="2"/>
</dbReference>
<dbReference type="PANTHER" id="PTHR43652:SF2">
    <property type="entry name" value="BASIC AMINO ACID ANTIPORTER YFCC-RELATED"/>
    <property type="match status" value="1"/>
</dbReference>
<feature type="transmembrane region" description="Helical" evidence="7">
    <location>
        <begin position="445"/>
        <end position="464"/>
    </location>
</feature>
<keyword evidence="4" id="KW-0677">Repeat</keyword>
<reference evidence="9" key="1">
    <citation type="submission" date="2022-07" db="EMBL/GenBank/DDBJ databases">
        <title>Complete genome sequence of Salinispirillum sp. LH10-3-1 capable of multiple carbohydrate inversion isolated from a soda lake.</title>
        <authorList>
            <person name="Liu J."/>
            <person name="Zhai Y."/>
            <person name="Zhang H."/>
            <person name="Yang H."/>
            <person name="Qu J."/>
            <person name="Li J."/>
        </authorList>
    </citation>
    <scope>NUCLEOTIDE SEQUENCE</scope>
    <source>
        <strain evidence="9">LH 10-3-1</strain>
    </source>
</reference>
<dbReference type="InterPro" id="IPR051679">
    <property type="entry name" value="DASS-Related_Transporters"/>
</dbReference>
<dbReference type="PROSITE" id="PS51202">
    <property type="entry name" value="RCK_C"/>
    <property type="match status" value="2"/>
</dbReference>
<evidence type="ECO:0000256" key="4">
    <source>
        <dbReference type="ARBA" id="ARBA00022737"/>
    </source>
</evidence>
<accession>A0AB38YBX6</accession>